<feature type="region of interest" description="Disordered" evidence="11">
    <location>
        <begin position="528"/>
        <end position="643"/>
    </location>
</feature>
<proteinExistence type="inferred from homology"/>
<reference evidence="13" key="2">
    <citation type="submission" date="2023-05" db="EMBL/GenBank/DDBJ databases">
        <authorList>
            <consortium name="Lawrence Berkeley National Laboratory"/>
            <person name="Steindorff A."/>
            <person name="Hensen N."/>
            <person name="Bonometti L."/>
            <person name="Westerberg I."/>
            <person name="Brannstrom I.O."/>
            <person name="Guillou S."/>
            <person name="Cros-Aarteil S."/>
            <person name="Calhoun S."/>
            <person name="Haridas S."/>
            <person name="Kuo A."/>
            <person name="Mondo S."/>
            <person name="Pangilinan J."/>
            <person name="Riley R."/>
            <person name="Labutti K."/>
            <person name="Andreopoulos B."/>
            <person name="Lipzen A."/>
            <person name="Chen C."/>
            <person name="Yanf M."/>
            <person name="Daum C."/>
            <person name="Ng V."/>
            <person name="Clum A."/>
            <person name="Ohm R."/>
            <person name="Martin F."/>
            <person name="Silar P."/>
            <person name="Natvig D."/>
            <person name="Lalanne C."/>
            <person name="Gautier V."/>
            <person name="Ament-Velasquez S.L."/>
            <person name="Kruys A."/>
            <person name="Hutchinson M.I."/>
            <person name="Powell A.J."/>
            <person name="Barry K."/>
            <person name="Miller A.N."/>
            <person name="Grigoriev I.V."/>
            <person name="Debuchy R."/>
            <person name="Gladieux P."/>
            <person name="Thoren M.H."/>
            <person name="Johannesson H."/>
        </authorList>
    </citation>
    <scope>NUCLEOTIDE SEQUENCE</scope>
    <source>
        <strain evidence="13">PSN293</strain>
    </source>
</reference>
<dbReference type="EMBL" id="MU858047">
    <property type="protein sequence ID" value="KAK4219667.1"/>
    <property type="molecule type" value="Genomic_DNA"/>
</dbReference>
<feature type="transmembrane region" description="Helical" evidence="10">
    <location>
        <begin position="174"/>
        <end position="198"/>
    </location>
</feature>
<feature type="region of interest" description="Disordered" evidence="11">
    <location>
        <begin position="1"/>
        <end position="20"/>
    </location>
</feature>
<keyword evidence="14" id="KW-1185">Reference proteome</keyword>
<keyword evidence="4 10" id="KW-1133">Transmembrane helix</keyword>
<feature type="compositionally biased region" description="Low complexity" evidence="11">
    <location>
        <begin position="8"/>
        <end position="19"/>
    </location>
</feature>
<evidence type="ECO:0000256" key="3">
    <source>
        <dbReference type="ARBA" id="ARBA00022692"/>
    </source>
</evidence>
<evidence type="ECO:0000256" key="9">
    <source>
        <dbReference type="ARBA" id="ARBA00048048"/>
    </source>
</evidence>
<keyword evidence="3 10" id="KW-0812">Transmembrane</keyword>
<comment type="caution">
    <text evidence="13">The sequence shown here is derived from an EMBL/GenBank/DDBJ whole genome shotgun (WGS) entry which is preliminary data.</text>
</comment>
<dbReference type="InterPro" id="IPR039859">
    <property type="entry name" value="PFA4/ZDH16/20/ERF2-like"/>
</dbReference>
<protein>
    <recommendedName>
        <fullName evidence="10">Palmitoyltransferase</fullName>
        <ecNumber evidence="10">2.3.1.225</ecNumber>
    </recommendedName>
</protein>
<dbReference type="GO" id="GO:0016020">
    <property type="term" value="C:membrane"/>
    <property type="evidence" value="ECO:0007669"/>
    <property type="project" value="UniProtKB-SubCell"/>
</dbReference>
<organism evidence="13 14">
    <name type="scientific">Rhypophila decipiens</name>
    <dbReference type="NCBI Taxonomy" id="261697"/>
    <lineage>
        <taxon>Eukaryota</taxon>
        <taxon>Fungi</taxon>
        <taxon>Dikarya</taxon>
        <taxon>Ascomycota</taxon>
        <taxon>Pezizomycotina</taxon>
        <taxon>Sordariomycetes</taxon>
        <taxon>Sordariomycetidae</taxon>
        <taxon>Sordariales</taxon>
        <taxon>Naviculisporaceae</taxon>
        <taxon>Rhypophila</taxon>
    </lineage>
</organism>
<dbReference type="Proteomes" id="UP001301769">
    <property type="component" value="Unassembled WGS sequence"/>
</dbReference>
<feature type="transmembrane region" description="Helical" evidence="10">
    <location>
        <begin position="74"/>
        <end position="93"/>
    </location>
</feature>
<dbReference type="InterPro" id="IPR001594">
    <property type="entry name" value="Palmitoyltrfase_DHHC"/>
</dbReference>
<comment type="similarity">
    <text evidence="10">Belongs to the DHHC palmitoyltransferase family.</text>
</comment>
<feature type="region of interest" description="Disordered" evidence="11">
    <location>
        <begin position="414"/>
        <end position="514"/>
    </location>
</feature>
<feature type="transmembrane region" description="Helical" evidence="10">
    <location>
        <begin position="213"/>
        <end position="239"/>
    </location>
</feature>
<sequence length="643" mass="71451">MDQFQIAPSTPSSSSPTSSNMARRWARKIERYCCSCASYIPLGFVYGGTSWALYVDVRLSSSPSKVEWLGRTTALVAVGLYILLNWCYTVAVFTPPGSTTTDTGYSSLPTHSTHAPPTSFTAKSNGELRFCKKCHARKPDRAHHCSTCGRCVLKMDHHCPWLATCIGLRNHKAFLLFLIYLTFFSFFSFLCTGAWVWIEIMSNTTYVETLMPINYIMLCVVSGIISIVVGAFTAWHVYLACRGRTTIESLEKTRYLSPLRRSMQQLYVNQHTPGEGVNLTGYGQQLLDMHQNAIPGVTRPEEGEEIRHMPDYHDNDHNGTGTEGPEFQAGSRRFTYDEMERYRARKRYEEYLDEQDSTKLPNAFDLGTKENLLHLFGPVPYLWFFPICNTIGDGWAWRPNPKWVEARDRIAREREQQRERERMAGWGGDDDSSSAQATPTTATNGWPDAPRGAGRHYLEPVQTLRYGGGGSNGSNTPTGTDSPRRTPSKADRVLGRDPNLYIDEPEFLPPNQRKDAVSMQRLNRSGKALNRLYPEEVTDDEDDDDYAAVEENGTLGQSERERQAEAEREAMNVVTNGRWGGKTSSSPPNGTSSSNTGGRRPGGLMSPLGPRPGGLGIGSTRTPSSGSGNGTGQNNGHVDDGVD</sequence>
<keyword evidence="7" id="KW-0449">Lipoprotein</keyword>
<dbReference type="PANTHER" id="PTHR12246">
    <property type="entry name" value="PALMITOYLTRANSFERASE ZDHHC16"/>
    <property type="match status" value="1"/>
</dbReference>
<feature type="transmembrane region" description="Helical" evidence="10">
    <location>
        <begin position="32"/>
        <end position="54"/>
    </location>
</feature>
<keyword evidence="6" id="KW-0564">Palmitate</keyword>
<comment type="catalytic activity">
    <reaction evidence="9 10">
        <text>L-cysteinyl-[protein] + hexadecanoyl-CoA = S-hexadecanoyl-L-cysteinyl-[protein] + CoA</text>
        <dbReference type="Rhea" id="RHEA:36683"/>
        <dbReference type="Rhea" id="RHEA-COMP:10131"/>
        <dbReference type="Rhea" id="RHEA-COMP:11032"/>
        <dbReference type="ChEBI" id="CHEBI:29950"/>
        <dbReference type="ChEBI" id="CHEBI:57287"/>
        <dbReference type="ChEBI" id="CHEBI:57379"/>
        <dbReference type="ChEBI" id="CHEBI:74151"/>
        <dbReference type="EC" id="2.3.1.225"/>
    </reaction>
</comment>
<name>A0AAN7BDT4_9PEZI</name>
<evidence type="ECO:0000256" key="1">
    <source>
        <dbReference type="ARBA" id="ARBA00004141"/>
    </source>
</evidence>
<feature type="compositionally biased region" description="Low complexity" evidence="11">
    <location>
        <begin position="581"/>
        <end position="608"/>
    </location>
</feature>
<dbReference type="Pfam" id="PF01529">
    <property type="entry name" value="DHHC"/>
    <property type="match status" value="1"/>
</dbReference>
<evidence type="ECO:0000313" key="13">
    <source>
        <dbReference type="EMBL" id="KAK4219667.1"/>
    </source>
</evidence>
<evidence type="ECO:0000256" key="6">
    <source>
        <dbReference type="ARBA" id="ARBA00023139"/>
    </source>
</evidence>
<keyword evidence="2 10" id="KW-0808">Transferase</keyword>
<feature type="compositionally biased region" description="Basic and acidic residues" evidence="11">
    <location>
        <begin position="558"/>
        <end position="570"/>
    </location>
</feature>
<feature type="compositionally biased region" description="Basic and acidic residues" evidence="11">
    <location>
        <begin position="482"/>
        <end position="495"/>
    </location>
</feature>
<feature type="compositionally biased region" description="Acidic residues" evidence="11">
    <location>
        <begin position="536"/>
        <end position="548"/>
    </location>
</feature>
<dbReference type="GO" id="GO:0019706">
    <property type="term" value="F:protein-cysteine S-palmitoyltransferase activity"/>
    <property type="evidence" value="ECO:0007669"/>
    <property type="project" value="UniProtKB-EC"/>
</dbReference>
<evidence type="ECO:0000256" key="5">
    <source>
        <dbReference type="ARBA" id="ARBA00023136"/>
    </source>
</evidence>
<evidence type="ECO:0000256" key="4">
    <source>
        <dbReference type="ARBA" id="ARBA00022989"/>
    </source>
</evidence>
<accession>A0AAN7BDT4</accession>
<evidence type="ECO:0000256" key="2">
    <source>
        <dbReference type="ARBA" id="ARBA00022679"/>
    </source>
</evidence>
<evidence type="ECO:0000256" key="11">
    <source>
        <dbReference type="SAM" id="MobiDB-lite"/>
    </source>
</evidence>
<evidence type="ECO:0000313" key="14">
    <source>
        <dbReference type="Proteomes" id="UP001301769"/>
    </source>
</evidence>
<evidence type="ECO:0000256" key="7">
    <source>
        <dbReference type="ARBA" id="ARBA00023288"/>
    </source>
</evidence>
<evidence type="ECO:0000259" key="12">
    <source>
        <dbReference type="Pfam" id="PF01529"/>
    </source>
</evidence>
<dbReference type="EC" id="2.3.1.225" evidence="10"/>
<feature type="compositionally biased region" description="Low complexity" evidence="11">
    <location>
        <begin position="433"/>
        <end position="443"/>
    </location>
</feature>
<comment type="domain">
    <text evidence="10">The DHHC domain is required for palmitoyltransferase activity.</text>
</comment>
<dbReference type="PROSITE" id="PS50216">
    <property type="entry name" value="DHHC"/>
    <property type="match status" value="1"/>
</dbReference>
<evidence type="ECO:0000256" key="10">
    <source>
        <dbReference type="RuleBase" id="RU079119"/>
    </source>
</evidence>
<dbReference type="AlphaFoldDB" id="A0AAN7BDT4"/>
<evidence type="ECO:0000256" key="8">
    <source>
        <dbReference type="ARBA" id="ARBA00023315"/>
    </source>
</evidence>
<reference evidence="13" key="1">
    <citation type="journal article" date="2023" name="Mol. Phylogenet. Evol.">
        <title>Genome-scale phylogeny and comparative genomics of the fungal order Sordariales.</title>
        <authorList>
            <person name="Hensen N."/>
            <person name="Bonometti L."/>
            <person name="Westerberg I."/>
            <person name="Brannstrom I.O."/>
            <person name="Guillou S."/>
            <person name="Cros-Aarteil S."/>
            <person name="Calhoun S."/>
            <person name="Haridas S."/>
            <person name="Kuo A."/>
            <person name="Mondo S."/>
            <person name="Pangilinan J."/>
            <person name="Riley R."/>
            <person name="LaButti K."/>
            <person name="Andreopoulos B."/>
            <person name="Lipzen A."/>
            <person name="Chen C."/>
            <person name="Yan M."/>
            <person name="Daum C."/>
            <person name="Ng V."/>
            <person name="Clum A."/>
            <person name="Steindorff A."/>
            <person name="Ohm R.A."/>
            <person name="Martin F."/>
            <person name="Silar P."/>
            <person name="Natvig D.O."/>
            <person name="Lalanne C."/>
            <person name="Gautier V."/>
            <person name="Ament-Velasquez S.L."/>
            <person name="Kruys A."/>
            <person name="Hutchinson M.I."/>
            <person name="Powell A.J."/>
            <person name="Barry K."/>
            <person name="Miller A.N."/>
            <person name="Grigoriev I.V."/>
            <person name="Debuchy R."/>
            <person name="Gladieux P."/>
            <person name="Hiltunen Thoren M."/>
            <person name="Johannesson H."/>
        </authorList>
    </citation>
    <scope>NUCLEOTIDE SEQUENCE</scope>
    <source>
        <strain evidence="13">PSN293</strain>
    </source>
</reference>
<keyword evidence="5 10" id="KW-0472">Membrane</keyword>
<feature type="domain" description="Palmitoyltransferase DHHC" evidence="12">
    <location>
        <begin position="125"/>
        <end position="252"/>
    </location>
</feature>
<gene>
    <name evidence="13" type="ORF">QBC37DRAFT_409494</name>
</gene>
<feature type="compositionally biased region" description="Basic and acidic residues" evidence="11">
    <location>
        <begin position="414"/>
        <end position="423"/>
    </location>
</feature>
<keyword evidence="8 10" id="KW-0012">Acyltransferase</keyword>
<comment type="subcellular location">
    <subcellularLocation>
        <location evidence="1">Membrane</location>
        <topology evidence="1">Multi-pass membrane protein</topology>
    </subcellularLocation>
</comment>